<accession>A0A7W9NER5</accession>
<evidence type="ECO:0000313" key="1">
    <source>
        <dbReference type="EMBL" id="MBB5890602.1"/>
    </source>
</evidence>
<protein>
    <submittedName>
        <fullName evidence="1">RNA polymerase subunit RPABC4/transcription elongation factor Spt4</fullName>
    </submittedName>
</protein>
<keyword evidence="2" id="KW-1185">Reference proteome</keyword>
<reference evidence="1 2" key="1">
    <citation type="submission" date="2020-08" db="EMBL/GenBank/DDBJ databases">
        <title>Sequencing the genomes of 1000 actinobacteria strains.</title>
        <authorList>
            <person name="Klenk H.-P."/>
        </authorList>
    </citation>
    <scope>NUCLEOTIDE SEQUENCE [LARGE SCALE GENOMIC DNA]</scope>
    <source>
        <strain evidence="1 2">DSM 43851</strain>
    </source>
</reference>
<evidence type="ECO:0000313" key="2">
    <source>
        <dbReference type="Proteomes" id="UP000585638"/>
    </source>
</evidence>
<gene>
    <name evidence="1" type="ORF">BJ998_001798</name>
</gene>
<dbReference type="RefSeq" id="WP_184860163.1">
    <property type="nucleotide sequence ID" value="NZ_BAAAWY010000042.1"/>
</dbReference>
<dbReference type="EMBL" id="JACHIR010000001">
    <property type="protein sequence ID" value="MBB5890602.1"/>
    <property type="molecule type" value="Genomic_DNA"/>
</dbReference>
<keyword evidence="1" id="KW-0251">Elongation factor</keyword>
<proteinExistence type="predicted"/>
<comment type="caution">
    <text evidence="1">The sequence shown here is derived from an EMBL/GenBank/DDBJ whole genome shotgun (WGS) entry which is preliminary data.</text>
</comment>
<sequence length="125" mass="14443">MTPRWSPFTPEQLDQLVANRVPLTSQEQRRCPACGHQAVRRYYYEQYSSGRGHLIGMSYSWCAHCHRYTSSTGIPLSSDYDFDEPVDVNGELARLRRTDLLGLLDHLDRLWESGDLPQKFTPKTP</sequence>
<organism evidence="1 2">
    <name type="scientific">Kutzneria kofuensis</name>
    <dbReference type="NCBI Taxonomy" id="103725"/>
    <lineage>
        <taxon>Bacteria</taxon>
        <taxon>Bacillati</taxon>
        <taxon>Actinomycetota</taxon>
        <taxon>Actinomycetes</taxon>
        <taxon>Pseudonocardiales</taxon>
        <taxon>Pseudonocardiaceae</taxon>
        <taxon>Kutzneria</taxon>
    </lineage>
</organism>
<dbReference type="AlphaFoldDB" id="A0A7W9NER5"/>
<keyword evidence="1" id="KW-0648">Protein biosynthesis</keyword>
<name>A0A7W9NER5_9PSEU</name>
<dbReference type="Proteomes" id="UP000585638">
    <property type="component" value="Unassembled WGS sequence"/>
</dbReference>
<dbReference type="GO" id="GO:0003746">
    <property type="term" value="F:translation elongation factor activity"/>
    <property type="evidence" value="ECO:0007669"/>
    <property type="project" value="UniProtKB-KW"/>
</dbReference>